<dbReference type="SUPFAM" id="SSF46689">
    <property type="entry name" value="Homeodomain-like"/>
    <property type="match status" value="1"/>
</dbReference>
<keyword evidence="5 8" id="KW-0238">DNA-binding</keyword>
<dbReference type="InterPro" id="IPR001356">
    <property type="entry name" value="HD"/>
</dbReference>
<dbReference type="InterPro" id="IPR042223">
    <property type="entry name" value="SEBOX"/>
</dbReference>
<keyword evidence="6 8" id="KW-0371">Homeobox</keyword>
<dbReference type="Gene3D" id="1.10.10.60">
    <property type="entry name" value="Homeodomain-like"/>
    <property type="match status" value="1"/>
</dbReference>
<keyword evidence="7 8" id="KW-0539">Nucleus</keyword>
<evidence type="ECO:0000256" key="3">
    <source>
        <dbReference type="ARBA" id="ARBA00005733"/>
    </source>
</evidence>
<comment type="similarity">
    <text evidence="3">Belongs to the paired homeobox family.</text>
</comment>
<dbReference type="PANTHER" id="PTHR47777">
    <property type="entry name" value="HOMEOBOX PROTEIN SEBOX"/>
    <property type="match status" value="1"/>
</dbReference>
<dbReference type="CDD" id="cd00086">
    <property type="entry name" value="homeodomain"/>
    <property type="match status" value="1"/>
</dbReference>
<proteinExistence type="inferred from homology"/>
<feature type="compositionally biased region" description="Polar residues" evidence="10">
    <location>
        <begin position="289"/>
        <end position="311"/>
    </location>
</feature>
<protein>
    <submittedName>
        <fullName evidence="12">Homeobox protein SEBOX-like isoform X1</fullName>
    </submittedName>
</protein>
<dbReference type="Proteomes" id="UP001178508">
    <property type="component" value="Chromosome 9"/>
</dbReference>
<evidence type="ECO:0000313" key="12">
    <source>
        <dbReference type="EMBL" id="CAJ1063629.1"/>
    </source>
</evidence>
<dbReference type="PANTHER" id="PTHR47777:SF1">
    <property type="entry name" value="HOMEOBOX PROTEIN SEBOX"/>
    <property type="match status" value="1"/>
</dbReference>
<dbReference type="GO" id="GO:0003677">
    <property type="term" value="F:DNA binding"/>
    <property type="evidence" value="ECO:0007669"/>
    <property type="project" value="UniProtKB-UniRule"/>
</dbReference>
<feature type="region of interest" description="Disordered" evidence="10">
    <location>
        <begin position="276"/>
        <end position="311"/>
    </location>
</feature>
<keyword evidence="13" id="KW-1185">Reference proteome</keyword>
<evidence type="ECO:0000256" key="5">
    <source>
        <dbReference type="ARBA" id="ARBA00023125"/>
    </source>
</evidence>
<evidence type="ECO:0000256" key="6">
    <source>
        <dbReference type="ARBA" id="ARBA00023155"/>
    </source>
</evidence>
<dbReference type="EMBL" id="OY660872">
    <property type="protein sequence ID" value="CAJ1063629.1"/>
    <property type="molecule type" value="Genomic_DNA"/>
</dbReference>
<comment type="subcellular location">
    <subcellularLocation>
        <location evidence="2 8 9">Nucleus</location>
    </subcellularLocation>
</comment>
<feature type="DNA-binding region" description="Homeobox" evidence="8">
    <location>
        <begin position="100"/>
        <end position="159"/>
    </location>
</feature>
<evidence type="ECO:0000256" key="7">
    <source>
        <dbReference type="ARBA" id="ARBA00023242"/>
    </source>
</evidence>
<accession>A0AAV1FS62</accession>
<keyword evidence="4" id="KW-0217">Developmental protein</keyword>
<evidence type="ECO:0000256" key="9">
    <source>
        <dbReference type="RuleBase" id="RU000682"/>
    </source>
</evidence>
<evidence type="ECO:0000256" key="8">
    <source>
        <dbReference type="PROSITE-ProRule" id="PRU00108"/>
    </source>
</evidence>
<dbReference type="AlphaFoldDB" id="A0AAV1FS62"/>
<evidence type="ECO:0000256" key="4">
    <source>
        <dbReference type="ARBA" id="ARBA00022473"/>
    </source>
</evidence>
<name>A0AAV1FS62_XYRNO</name>
<organism evidence="12 13">
    <name type="scientific">Xyrichtys novacula</name>
    <name type="common">Pearly razorfish</name>
    <name type="synonym">Hemipteronotus novacula</name>
    <dbReference type="NCBI Taxonomy" id="13765"/>
    <lineage>
        <taxon>Eukaryota</taxon>
        <taxon>Metazoa</taxon>
        <taxon>Chordata</taxon>
        <taxon>Craniata</taxon>
        <taxon>Vertebrata</taxon>
        <taxon>Euteleostomi</taxon>
        <taxon>Actinopterygii</taxon>
        <taxon>Neopterygii</taxon>
        <taxon>Teleostei</taxon>
        <taxon>Neoteleostei</taxon>
        <taxon>Acanthomorphata</taxon>
        <taxon>Eupercaria</taxon>
        <taxon>Labriformes</taxon>
        <taxon>Labridae</taxon>
        <taxon>Xyrichtys</taxon>
    </lineage>
</organism>
<dbReference type="SMART" id="SM00389">
    <property type="entry name" value="HOX"/>
    <property type="match status" value="1"/>
</dbReference>
<evidence type="ECO:0000256" key="1">
    <source>
        <dbReference type="ARBA" id="ARBA00003263"/>
    </source>
</evidence>
<feature type="domain" description="Homeobox" evidence="11">
    <location>
        <begin position="98"/>
        <end position="158"/>
    </location>
</feature>
<evidence type="ECO:0000313" key="13">
    <source>
        <dbReference type="Proteomes" id="UP001178508"/>
    </source>
</evidence>
<evidence type="ECO:0000259" key="11">
    <source>
        <dbReference type="PROSITE" id="PS50071"/>
    </source>
</evidence>
<dbReference type="GO" id="GO:0005634">
    <property type="term" value="C:nucleus"/>
    <property type="evidence" value="ECO:0007669"/>
    <property type="project" value="UniProtKB-SubCell"/>
</dbReference>
<dbReference type="FunFam" id="1.10.10.60:FF:000312">
    <property type="entry name" value="Mix-type homeobox gene 1"/>
    <property type="match status" value="1"/>
</dbReference>
<comment type="function">
    <text evidence="1">Sequence-specific transcription factor which is part of a developmental regulatory system that provides cells with specific positional identities on the anterior-posterior axis.</text>
</comment>
<dbReference type="PROSITE" id="PS50071">
    <property type="entry name" value="HOMEOBOX_2"/>
    <property type="match status" value="1"/>
</dbReference>
<evidence type="ECO:0000256" key="10">
    <source>
        <dbReference type="SAM" id="MobiDB-lite"/>
    </source>
</evidence>
<sequence>MCDGGAGGSFCVCQAKYKILGYPQSSLEPRTYWSQHFSAFVWIRRMAYGLDSTDLNMFFSSEQYWSTSYNLDEGNNDYYARVSNPVHQIAPQRMRPEPNRRRKRTAFTKGQLSELERAFSVTQYPDIKTKETLASITGLPESKIQVWFQNRRARHFKSKKPNREVSRPFTDPFHPPCPQLLPPFSPFASLPSPPGYPAPSLPESTRLSSILDHQTMSMPTETLSSPTAHQATDFSVFPTRVPLDQNTDFPPFCHDVFTHGELSSWDLAADLEAFLGDAPEPQPEGTRCGSVSQSGTTEDTQTSLYRQSFSGSTNESVDDLSDLCFPEHGDFSLTDLDISAAMIDYILS</sequence>
<dbReference type="InterPro" id="IPR009057">
    <property type="entry name" value="Homeodomain-like_sf"/>
</dbReference>
<dbReference type="Pfam" id="PF00046">
    <property type="entry name" value="Homeodomain"/>
    <property type="match status" value="1"/>
</dbReference>
<reference evidence="12" key="1">
    <citation type="submission" date="2023-08" db="EMBL/GenBank/DDBJ databases">
        <authorList>
            <person name="Alioto T."/>
            <person name="Alioto T."/>
            <person name="Gomez Garrido J."/>
        </authorList>
    </citation>
    <scope>NUCLEOTIDE SEQUENCE</scope>
</reference>
<evidence type="ECO:0000256" key="2">
    <source>
        <dbReference type="ARBA" id="ARBA00004123"/>
    </source>
</evidence>
<gene>
    <name evidence="12" type="ORF">XNOV1_A008908</name>
</gene>